<dbReference type="PANTHER" id="PTHR35005:SF1">
    <property type="entry name" value="2-AMINO-5-FORMYLAMINO-6-RIBOSYLAMINOPYRIMIDIN-4(3H)-ONE 5'-MONOPHOSPHATE DEFORMYLASE"/>
    <property type="match status" value="1"/>
</dbReference>
<gene>
    <name evidence="6" type="ORF">QEH59_03210</name>
</gene>
<dbReference type="RefSeq" id="WP_308983912.1">
    <property type="nucleotide sequence ID" value="NZ_JARXIC010000003.1"/>
</dbReference>
<keyword evidence="4" id="KW-0862">Zinc</keyword>
<evidence type="ECO:0000256" key="4">
    <source>
        <dbReference type="ARBA" id="ARBA00022833"/>
    </source>
</evidence>
<keyword evidence="2" id="KW-0479">Metal-binding</keyword>
<comment type="similarity">
    <text evidence="5">Belongs to the creatininase superfamily.</text>
</comment>
<comment type="caution">
    <text evidence="6">The sequence shown here is derived from an EMBL/GenBank/DDBJ whole genome shotgun (WGS) entry which is preliminary data.</text>
</comment>
<name>A0ABU1AFH3_9BACT</name>
<sequence>MRQLSSECTSTELKSARAQRALLVFGGTEQCGPCLPCNIDTLLADFLAQEYATALSAYRLPTIPFNTSQEHGSLAGTLSFSARMMQAISSTLIEQLQQQGYREFIILSPHGGSHWENATVKELNATHPDLTIISAKDGAAASMKSAYQAAGLSDLRGMHGGPMPLYTTAFLRPELIRPGRYGQWSPEQSEMAFNYGLLEALSADGCWGEPVEVKLCELGKYQTIGQKLWSTFAQQQSLHLENTLKRVRTLRAELTCRKL</sequence>
<dbReference type="InterPro" id="IPR003785">
    <property type="entry name" value="Creatininase/forma_Hydrolase"/>
</dbReference>
<dbReference type="SUPFAM" id="SSF102215">
    <property type="entry name" value="Creatininase"/>
    <property type="match status" value="1"/>
</dbReference>
<accession>A0ABU1AFH3</accession>
<dbReference type="InterPro" id="IPR024087">
    <property type="entry name" value="Creatininase-like_sf"/>
</dbReference>
<protein>
    <submittedName>
        <fullName evidence="6">Creatininase family protein</fullName>
    </submittedName>
</protein>
<keyword evidence="7" id="KW-1185">Reference proteome</keyword>
<dbReference type="Proteomes" id="UP001243717">
    <property type="component" value="Unassembled WGS sequence"/>
</dbReference>
<comment type="cofactor">
    <cofactor evidence="1">
        <name>Zn(2+)</name>
        <dbReference type="ChEBI" id="CHEBI:29105"/>
    </cofactor>
</comment>
<evidence type="ECO:0000313" key="7">
    <source>
        <dbReference type="Proteomes" id="UP001243717"/>
    </source>
</evidence>
<dbReference type="PANTHER" id="PTHR35005">
    <property type="entry name" value="3-DEHYDRO-SCYLLO-INOSOSE HYDROLASE"/>
    <property type="match status" value="1"/>
</dbReference>
<dbReference type="Pfam" id="PF02633">
    <property type="entry name" value="Creatininase"/>
    <property type="match status" value="1"/>
</dbReference>
<dbReference type="EMBL" id="JARXIC010000003">
    <property type="protein sequence ID" value="MDQ8193417.1"/>
    <property type="molecule type" value="Genomic_DNA"/>
</dbReference>
<evidence type="ECO:0000256" key="1">
    <source>
        <dbReference type="ARBA" id="ARBA00001947"/>
    </source>
</evidence>
<organism evidence="6 7">
    <name type="scientific">Thalassobacterium sedimentorum</name>
    <dbReference type="NCBI Taxonomy" id="3041258"/>
    <lineage>
        <taxon>Bacteria</taxon>
        <taxon>Pseudomonadati</taxon>
        <taxon>Verrucomicrobiota</taxon>
        <taxon>Opitutia</taxon>
        <taxon>Puniceicoccales</taxon>
        <taxon>Coraliomargaritaceae</taxon>
        <taxon>Thalassobacterium</taxon>
    </lineage>
</organism>
<reference evidence="6 7" key="1">
    <citation type="submission" date="2023-04" db="EMBL/GenBank/DDBJ databases">
        <title>A novel bacteria isolated from coastal sediment.</title>
        <authorList>
            <person name="Liu X.-J."/>
            <person name="Du Z.-J."/>
        </authorList>
    </citation>
    <scope>NUCLEOTIDE SEQUENCE [LARGE SCALE GENOMIC DNA]</scope>
    <source>
        <strain evidence="6 7">SDUM461004</strain>
    </source>
</reference>
<dbReference type="Gene3D" id="3.40.50.10310">
    <property type="entry name" value="Creatininase"/>
    <property type="match status" value="1"/>
</dbReference>
<evidence type="ECO:0000256" key="3">
    <source>
        <dbReference type="ARBA" id="ARBA00022801"/>
    </source>
</evidence>
<evidence type="ECO:0000313" key="6">
    <source>
        <dbReference type="EMBL" id="MDQ8193417.1"/>
    </source>
</evidence>
<evidence type="ECO:0000256" key="2">
    <source>
        <dbReference type="ARBA" id="ARBA00022723"/>
    </source>
</evidence>
<evidence type="ECO:0000256" key="5">
    <source>
        <dbReference type="ARBA" id="ARBA00024029"/>
    </source>
</evidence>
<keyword evidence="3" id="KW-0378">Hydrolase</keyword>
<proteinExistence type="inferred from homology"/>